<sequence length="212" mass="24234">MLDEKSRNRAVLAALRPKVLYAINNNGARNAALEHGRKRAKWILPFDGNCMISGRGWRNIRQTAKRSTIFPYHIVPMHRLTDNDSMLDEQFSPVSGEEPQIMFHKLSGERFDPRLPYGRSPKAELLMRLGVRGPWDHWEVDPWDIPPAPSCADWGRFVMSEGWVGRLYSGNATQETGRKSSVRRMANRDDGILRAIAELDERYGSTDSELNI</sequence>
<proteinExistence type="predicted"/>
<keyword evidence="2" id="KW-1185">Reference proteome</keyword>
<organism evidence="1 2">
    <name type="scientific">Flavimaribacter sediminis</name>
    <dbReference type="NCBI Taxonomy" id="2865987"/>
    <lineage>
        <taxon>Bacteria</taxon>
        <taxon>Pseudomonadati</taxon>
        <taxon>Pseudomonadota</taxon>
        <taxon>Alphaproteobacteria</taxon>
        <taxon>Hyphomicrobiales</taxon>
        <taxon>Rhizobiaceae</taxon>
        <taxon>Flavimaribacter</taxon>
    </lineage>
</organism>
<reference evidence="1" key="1">
    <citation type="submission" date="2021-08" db="EMBL/GenBank/DDBJ databases">
        <title>Hoeflea bacterium WL0058 sp. nov., isolated from the sediment.</title>
        <authorList>
            <person name="Wang L."/>
            <person name="Zhang D."/>
        </authorList>
    </citation>
    <scope>NUCLEOTIDE SEQUENCE</scope>
    <source>
        <strain evidence="1">WL0058</strain>
    </source>
</reference>
<evidence type="ECO:0000313" key="1">
    <source>
        <dbReference type="EMBL" id="MBW8636985.1"/>
    </source>
</evidence>
<dbReference type="RefSeq" id="WP_220227623.1">
    <property type="nucleotide sequence ID" value="NZ_JAICBX010000001.1"/>
</dbReference>
<comment type="caution">
    <text evidence="1">The sequence shown here is derived from an EMBL/GenBank/DDBJ whole genome shotgun (WGS) entry which is preliminary data.</text>
</comment>
<name>A0AAE2ZM28_9HYPH</name>
<dbReference type="EMBL" id="JAICBX010000001">
    <property type="protein sequence ID" value="MBW8636985.1"/>
    <property type="molecule type" value="Genomic_DNA"/>
</dbReference>
<dbReference type="AlphaFoldDB" id="A0AAE2ZM28"/>
<protein>
    <submittedName>
        <fullName evidence="1">Uncharacterized protein</fullName>
    </submittedName>
</protein>
<accession>A0AAE2ZM28</accession>
<dbReference type="Proteomes" id="UP001196509">
    <property type="component" value="Unassembled WGS sequence"/>
</dbReference>
<evidence type="ECO:0000313" key="2">
    <source>
        <dbReference type="Proteomes" id="UP001196509"/>
    </source>
</evidence>
<gene>
    <name evidence="1" type="ORF">K1W69_07275</name>
</gene>